<comment type="caution">
    <text evidence="1">The sequence shown here is derived from an EMBL/GenBank/DDBJ whole genome shotgun (WGS) entry which is preliminary data.</text>
</comment>
<evidence type="ECO:0000313" key="1">
    <source>
        <dbReference type="EMBL" id="KAJ8362421.1"/>
    </source>
</evidence>
<organism evidence="1 2">
    <name type="scientific">Aldrovandia affinis</name>
    <dbReference type="NCBI Taxonomy" id="143900"/>
    <lineage>
        <taxon>Eukaryota</taxon>
        <taxon>Metazoa</taxon>
        <taxon>Chordata</taxon>
        <taxon>Craniata</taxon>
        <taxon>Vertebrata</taxon>
        <taxon>Euteleostomi</taxon>
        <taxon>Actinopterygii</taxon>
        <taxon>Neopterygii</taxon>
        <taxon>Teleostei</taxon>
        <taxon>Notacanthiformes</taxon>
        <taxon>Halosauridae</taxon>
        <taxon>Aldrovandia</taxon>
    </lineage>
</organism>
<keyword evidence="2" id="KW-1185">Reference proteome</keyword>
<dbReference type="EMBL" id="JAINUG010000670">
    <property type="protein sequence ID" value="KAJ8362421.1"/>
    <property type="molecule type" value="Genomic_DNA"/>
</dbReference>
<reference evidence="1" key="1">
    <citation type="journal article" date="2023" name="Science">
        <title>Genome structures resolve the early diversification of teleost fishes.</title>
        <authorList>
            <person name="Parey E."/>
            <person name="Louis A."/>
            <person name="Montfort J."/>
            <person name="Bouchez O."/>
            <person name="Roques C."/>
            <person name="Iampietro C."/>
            <person name="Lluch J."/>
            <person name="Castinel A."/>
            <person name="Donnadieu C."/>
            <person name="Desvignes T."/>
            <person name="Floi Bucao C."/>
            <person name="Jouanno E."/>
            <person name="Wen M."/>
            <person name="Mejri S."/>
            <person name="Dirks R."/>
            <person name="Jansen H."/>
            <person name="Henkel C."/>
            <person name="Chen W.J."/>
            <person name="Zahm M."/>
            <person name="Cabau C."/>
            <person name="Klopp C."/>
            <person name="Thompson A.W."/>
            <person name="Robinson-Rechavi M."/>
            <person name="Braasch I."/>
            <person name="Lecointre G."/>
            <person name="Bobe J."/>
            <person name="Postlethwait J.H."/>
            <person name="Berthelot C."/>
            <person name="Roest Crollius H."/>
            <person name="Guiguen Y."/>
        </authorList>
    </citation>
    <scope>NUCLEOTIDE SEQUENCE</scope>
    <source>
        <strain evidence="1">NC1722</strain>
    </source>
</reference>
<dbReference type="Proteomes" id="UP001221898">
    <property type="component" value="Unassembled WGS sequence"/>
</dbReference>
<evidence type="ECO:0000313" key="2">
    <source>
        <dbReference type="Proteomes" id="UP001221898"/>
    </source>
</evidence>
<accession>A0AAD7R4F1</accession>
<dbReference type="AlphaFoldDB" id="A0AAD7R4F1"/>
<gene>
    <name evidence="1" type="ORF">AAFF_G00375690</name>
</gene>
<protein>
    <submittedName>
        <fullName evidence="1">Uncharacterized protein</fullName>
    </submittedName>
</protein>
<name>A0AAD7R4F1_9TELE</name>
<proteinExistence type="predicted"/>
<sequence>MGSVVLDPENERQPLHIFSDWRHFHHTHTDCTSAVACISHQGARSLRKWAAGLLSRQPTPAGEQRSHLEADNLTWTQFGMVCRSIASEEMPYCF</sequence>